<evidence type="ECO:0000256" key="4">
    <source>
        <dbReference type="ARBA" id="ARBA00022692"/>
    </source>
</evidence>
<sequence length="662" mass="70303">LIDLDGVSKGGVLVRFGDVTFTPPYMSPELASVYVKAGPGRAKDCGLVLAPSMDVWSAGMCALEAALLAQVYNSRYLEWRQSTGSDVKFLEWLGNPSNPPVLSGKLRENVSAMDPDMCDLLEGVSNGVAAFFTNPVDVLKVRMQLAGASAFGTANCQLGVVGSVKAVLRKEGLAVLYLGMQPSLLREISYGGLRMGMYEPVREQLAAAFASAGSEKQKQSPLGVKVVAGAINGALGSIIACPMDLIKVRMQGGTRAYTSVLSAAREIALEGGGVKCLWRGSGPTVQRAALLTATQVPSYDHSKHYLLNAGLIQEGYVCHFLCSMAAGVAAAAATTPVDLAKSRIMSQTVDATGRGTLYNGTLECLMHLAKEKGTASIFRGFNMQWLRIGPHTTISLMCFEQLRRLVIISRIKISLNLCFSIDMSSCFMCLTGATVPVDLAAAQTGEEVRRQVANELGVPTFQVELIQNEKKVNGADSVGPEPIGVIIKDGIAGTYVGELSFLIIEGDGGTCGEGFEVSLTVAKSGTMLVASGDGEGGQGVIQCLSAEEFKADFTEPSEGWPLYDLSKEEFVYTVHFPLPLFGWPQLASCEGPHCFKASRFTFAVDGENGTIQGMWTELSVGGEQGGCHVHSGLAGIHTPIYRMSSGGYGNKTRAFPFQACKV</sequence>
<evidence type="ECO:0000256" key="3">
    <source>
        <dbReference type="ARBA" id="ARBA00022448"/>
    </source>
</evidence>
<dbReference type="InterPro" id="IPR023395">
    <property type="entry name" value="MCP_dom_sf"/>
</dbReference>
<evidence type="ECO:0000313" key="10">
    <source>
        <dbReference type="Proteomes" id="UP000654075"/>
    </source>
</evidence>
<keyword evidence="5" id="KW-0677">Repeat</keyword>
<evidence type="ECO:0000256" key="6">
    <source>
        <dbReference type="ARBA" id="ARBA00022989"/>
    </source>
</evidence>
<dbReference type="GO" id="GO:0016020">
    <property type="term" value="C:membrane"/>
    <property type="evidence" value="ECO:0007669"/>
    <property type="project" value="UniProtKB-SubCell"/>
</dbReference>
<name>A0A813DGM0_POLGL</name>
<dbReference type="SUPFAM" id="SSF103506">
    <property type="entry name" value="Mitochondrial carrier"/>
    <property type="match status" value="1"/>
</dbReference>
<evidence type="ECO:0000313" key="9">
    <source>
        <dbReference type="EMBL" id="CAE8587059.1"/>
    </source>
</evidence>
<feature type="non-terminal residue" evidence="9">
    <location>
        <position position="1"/>
    </location>
</feature>
<keyword evidence="4 8" id="KW-0812">Transmembrane</keyword>
<keyword evidence="10" id="KW-1185">Reference proteome</keyword>
<gene>
    <name evidence="9" type="ORF">PGLA1383_LOCUS5901</name>
</gene>
<reference evidence="9" key="1">
    <citation type="submission" date="2021-02" db="EMBL/GenBank/DDBJ databases">
        <authorList>
            <person name="Dougan E. K."/>
            <person name="Rhodes N."/>
            <person name="Thang M."/>
            <person name="Chan C."/>
        </authorList>
    </citation>
    <scope>NUCLEOTIDE SEQUENCE</scope>
</reference>
<dbReference type="Gene3D" id="1.50.40.10">
    <property type="entry name" value="Mitochondrial carrier domain"/>
    <property type="match status" value="1"/>
</dbReference>
<evidence type="ECO:0000256" key="8">
    <source>
        <dbReference type="PROSITE-ProRule" id="PRU00282"/>
    </source>
</evidence>
<evidence type="ECO:0000256" key="7">
    <source>
        <dbReference type="ARBA" id="ARBA00023136"/>
    </source>
</evidence>
<dbReference type="PROSITE" id="PS50920">
    <property type="entry name" value="SOLCAR"/>
    <property type="match status" value="3"/>
</dbReference>
<organism evidence="9 10">
    <name type="scientific">Polarella glacialis</name>
    <name type="common">Dinoflagellate</name>
    <dbReference type="NCBI Taxonomy" id="89957"/>
    <lineage>
        <taxon>Eukaryota</taxon>
        <taxon>Sar</taxon>
        <taxon>Alveolata</taxon>
        <taxon>Dinophyceae</taxon>
        <taxon>Suessiales</taxon>
        <taxon>Suessiaceae</taxon>
        <taxon>Polarella</taxon>
    </lineage>
</organism>
<keyword evidence="7 8" id="KW-0472">Membrane</keyword>
<proteinExistence type="inferred from homology"/>
<dbReference type="OrthoDB" id="756301at2759"/>
<comment type="subcellular location">
    <subcellularLocation>
        <location evidence="1">Membrane</location>
        <topology evidence="1">Multi-pass membrane protein</topology>
    </subcellularLocation>
</comment>
<dbReference type="Proteomes" id="UP000654075">
    <property type="component" value="Unassembled WGS sequence"/>
</dbReference>
<dbReference type="Pfam" id="PF00153">
    <property type="entry name" value="Mito_carr"/>
    <property type="match status" value="3"/>
</dbReference>
<evidence type="ECO:0000256" key="1">
    <source>
        <dbReference type="ARBA" id="ARBA00004141"/>
    </source>
</evidence>
<feature type="repeat" description="Solcar" evidence="8">
    <location>
        <begin position="314"/>
        <end position="405"/>
    </location>
</feature>
<dbReference type="InterPro" id="IPR018108">
    <property type="entry name" value="MCP_transmembrane"/>
</dbReference>
<keyword evidence="3" id="KW-0813">Transport</keyword>
<keyword evidence="6" id="KW-1133">Transmembrane helix</keyword>
<feature type="repeat" description="Solcar" evidence="8">
    <location>
        <begin position="220"/>
        <end position="305"/>
    </location>
</feature>
<dbReference type="AlphaFoldDB" id="A0A813DGM0"/>
<protein>
    <submittedName>
        <fullName evidence="9">Uncharacterized protein</fullName>
    </submittedName>
</protein>
<dbReference type="InterPro" id="IPR050391">
    <property type="entry name" value="Mito_Metabolite_Transporter"/>
</dbReference>
<dbReference type="EMBL" id="CAJNNV010002361">
    <property type="protein sequence ID" value="CAE8587059.1"/>
    <property type="molecule type" value="Genomic_DNA"/>
</dbReference>
<accession>A0A813DGM0</accession>
<dbReference type="PANTHER" id="PTHR45618">
    <property type="entry name" value="MITOCHONDRIAL DICARBOXYLATE CARRIER-RELATED"/>
    <property type="match status" value="1"/>
</dbReference>
<comment type="caution">
    <text evidence="9">The sequence shown here is derived from an EMBL/GenBank/DDBJ whole genome shotgun (WGS) entry which is preliminary data.</text>
</comment>
<comment type="similarity">
    <text evidence="2">Belongs to the mitochondrial carrier (TC 2.A.29) family.</text>
</comment>
<evidence type="ECO:0000256" key="2">
    <source>
        <dbReference type="ARBA" id="ARBA00006375"/>
    </source>
</evidence>
<evidence type="ECO:0000256" key="5">
    <source>
        <dbReference type="ARBA" id="ARBA00022737"/>
    </source>
</evidence>
<feature type="repeat" description="Solcar" evidence="8">
    <location>
        <begin position="117"/>
        <end position="204"/>
    </location>
</feature>